<dbReference type="EMBL" id="AYKW01000010">
    <property type="protein sequence ID" value="PIL32542.1"/>
    <property type="molecule type" value="Genomic_DNA"/>
</dbReference>
<dbReference type="AlphaFoldDB" id="A0A2G8SFJ8"/>
<evidence type="ECO:0000256" key="5">
    <source>
        <dbReference type="SAM" id="MobiDB-lite"/>
    </source>
</evidence>
<feature type="transmembrane region" description="Helical" evidence="6">
    <location>
        <begin position="292"/>
        <end position="312"/>
    </location>
</feature>
<feature type="transmembrane region" description="Helical" evidence="6">
    <location>
        <begin position="159"/>
        <end position="176"/>
    </location>
</feature>
<gene>
    <name evidence="8" type="ORF">GSI_05245</name>
</gene>
<dbReference type="PANTHER" id="PTHR22911:SF6">
    <property type="entry name" value="SOLUTE CARRIER FAMILY 35 MEMBER G1"/>
    <property type="match status" value="1"/>
</dbReference>
<dbReference type="InterPro" id="IPR037185">
    <property type="entry name" value="EmrE-like"/>
</dbReference>
<dbReference type="InterPro" id="IPR000620">
    <property type="entry name" value="EamA_dom"/>
</dbReference>
<feature type="transmembrane region" description="Helical" evidence="6">
    <location>
        <begin position="185"/>
        <end position="203"/>
    </location>
</feature>
<sequence length="445" mass="47423">MASYHYVPLATVTFGNAAGIEDPDITVATPDIDAVDLDLTVIDPSPTPLPRLPPTSRPSSRHHRSYLRLLASFFNANAGLLLIALSQGFTSLMGVFVKKLDRLDPPVHPLEVRMDVRRHPVLGPRGIRILLAFRGLSGFVGLFGTYYALQYLSLSDATMLSFLTPMCTAVTGALLLKENLTAKQMVASLFSLLGVVLIARPEFLFGRHQEGGEDGGDDSSDPRIVTPAQRLIAVGVALFGVVGLTSAYTTIRAIGKRAHVMHNLGAFSLFCVLTAPIAMAVVRTPVVIPDSVLSLAMILAVSGCGFAAQMTMTSGLQRETAGRGTLAIYVQIIFSLVFDRVFFNTIPPLLSVIGAAIILSSAIYIAVSKRAPSKPSLQSVSVPKDPSLEEGLLASRSDYPSDEITLDIPPPLPPKFVIGSQESLDGRQLPGSSKSATSSADTDKL</sequence>
<evidence type="ECO:0000256" key="2">
    <source>
        <dbReference type="ARBA" id="ARBA00022692"/>
    </source>
</evidence>
<feature type="domain" description="EamA" evidence="7">
    <location>
        <begin position="119"/>
        <end position="199"/>
    </location>
</feature>
<feature type="region of interest" description="Disordered" evidence="5">
    <location>
        <begin position="396"/>
        <end position="445"/>
    </location>
</feature>
<protein>
    <submittedName>
        <fullName evidence="8">Transporter</fullName>
    </submittedName>
</protein>
<dbReference type="Proteomes" id="UP000230002">
    <property type="component" value="Unassembled WGS sequence"/>
</dbReference>
<evidence type="ECO:0000256" key="4">
    <source>
        <dbReference type="ARBA" id="ARBA00023136"/>
    </source>
</evidence>
<keyword evidence="4 6" id="KW-0472">Membrane</keyword>
<dbReference type="GO" id="GO:0016020">
    <property type="term" value="C:membrane"/>
    <property type="evidence" value="ECO:0007669"/>
    <property type="project" value="UniProtKB-SubCell"/>
</dbReference>
<dbReference type="SUPFAM" id="SSF103481">
    <property type="entry name" value="Multidrug resistance efflux transporter EmrE"/>
    <property type="match status" value="2"/>
</dbReference>
<comment type="subcellular location">
    <subcellularLocation>
        <location evidence="1">Membrane</location>
        <topology evidence="1">Multi-pass membrane protein</topology>
    </subcellularLocation>
</comment>
<dbReference type="STRING" id="1077348.A0A2G8SFJ8"/>
<name>A0A2G8SFJ8_9APHY</name>
<evidence type="ECO:0000256" key="6">
    <source>
        <dbReference type="SAM" id="Phobius"/>
    </source>
</evidence>
<evidence type="ECO:0000313" key="9">
    <source>
        <dbReference type="Proteomes" id="UP000230002"/>
    </source>
</evidence>
<evidence type="ECO:0000259" key="7">
    <source>
        <dbReference type="Pfam" id="PF00892"/>
    </source>
</evidence>
<keyword evidence="2 6" id="KW-0812">Transmembrane</keyword>
<feature type="transmembrane region" description="Helical" evidence="6">
    <location>
        <begin position="349"/>
        <end position="367"/>
    </location>
</feature>
<feature type="transmembrane region" description="Helical" evidence="6">
    <location>
        <begin position="127"/>
        <end position="147"/>
    </location>
</feature>
<evidence type="ECO:0000256" key="1">
    <source>
        <dbReference type="ARBA" id="ARBA00004141"/>
    </source>
</evidence>
<comment type="caution">
    <text evidence="8">The sequence shown here is derived from an EMBL/GenBank/DDBJ whole genome shotgun (WGS) entry which is preliminary data.</text>
</comment>
<organism evidence="8 9">
    <name type="scientific">Ganoderma sinense ZZ0214-1</name>
    <dbReference type="NCBI Taxonomy" id="1077348"/>
    <lineage>
        <taxon>Eukaryota</taxon>
        <taxon>Fungi</taxon>
        <taxon>Dikarya</taxon>
        <taxon>Basidiomycota</taxon>
        <taxon>Agaricomycotina</taxon>
        <taxon>Agaricomycetes</taxon>
        <taxon>Polyporales</taxon>
        <taxon>Polyporaceae</taxon>
        <taxon>Ganoderma</taxon>
    </lineage>
</organism>
<feature type="compositionally biased region" description="Low complexity" evidence="5">
    <location>
        <begin position="432"/>
        <end position="445"/>
    </location>
</feature>
<keyword evidence="9" id="KW-1185">Reference proteome</keyword>
<feature type="transmembrane region" description="Helical" evidence="6">
    <location>
        <begin position="324"/>
        <end position="343"/>
    </location>
</feature>
<accession>A0A2G8SFJ8</accession>
<feature type="transmembrane region" description="Helical" evidence="6">
    <location>
        <begin position="263"/>
        <end position="286"/>
    </location>
</feature>
<reference evidence="8 9" key="1">
    <citation type="journal article" date="2015" name="Sci. Rep.">
        <title>Chromosome-level genome map provides insights into diverse defense mechanisms in the medicinal fungus Ganoderma sinense.</title>
        <authorList>
            <person name="Zhu Y."/>
            <person name="Xu J."/>
            <person name="Sun C."/>
            <person name="Zhou S."/>
            <person name="Xu H."/>
            <person name="Nelson D.R."/>
            <person name="Qian J."/>
            <person name="Song J."/>
            <person name="Luo H."/>
            <person name="Xiang L."/>
            <person name="Li Y."/>
            <person name="Xu Z."/>
            <person name="Ji A."/>
            <person name="Wang L."/>
            <person name="Lu S."/>
            <person name="Hayward A."/>
            <person name="Sun W."/>
            <person name="Li X."/>
            <person name="Schwartz D.C."/>
            <person name="Wang Y."/>
            <person name="Chen S."/>
        </authorList>
    </citation>
    <scope>NUCLEOTIDE SEQUENCE [LARGE SCALE GENOMIC DNA]</scope>
    <source>
        <strain evidence="8 9">ZZ0214-1</strain>
    </source>
</reference>
<feature type="transmembrane region" description="Helical" evidence="6">
    <location>
        <begin position="66"/>
        <end position="85"/>
    </location>
</feature>
<feature type="transmembrane region" description="Helical" evidence="6">
    <location>
        <begin position="231"/>
        <end position="251"/>
    </location>
</feature>
<dbReference type="Pfam" id="PF00892">
    <property type="entry name" value="EamA"/>
    <property type="match status" value="1"/>
</dbReference>
<dbReference type="OrthoDB" id="306876at2759"/>
<proteinExistence type="predicted"/>
<evidence type="ECO:0000313" key="8">
    <source>
        <dbReference type="EMBL" id="PIL32542.1"/>
    </source>
</evidence>
<keyword evidence="3 6" id="KW-1133">Transmembrane helix</keyword>
<dbReference type="PANTHER" id="PTHR22911">
    <property type="entry name" value="ACYL-MALONYL CONDENSING ENZYME-RELATED"/>
    <property type="match status" value="1"/>
</dbReference>
<evidence type="ECO:0000256" key="3">
    <source>
        <dbReference type="ARBA" id="ARBA00022989"/>
    </source>
</evidence>